<dbReference type="GeneID" id="61275279"/>
<dbReference type="Pfam" id="PF01497">
    <property type="entry name" value="Peripla_BP_2"/>
    <property type="match status" value="1"/>
</dbReference>
<gene>
    <name evidence="2" type="ORF">DWW24_05170</name>
</gene>
<evidence type="ECO:0000313" key="3">
    <source>
        <dbReference type="Proteomes" id="UP000283426"/>
    </source>
</evidence>
<organism evidence="2 3">
    <name type="scientific">Odoribacter splanchnicus</name>
    <dbReference type="NCBI Taxonomy" id="28118"/>
    <lineage>
        <taxon>Bacteria</taxon>
        <taxon>Pseudomonadati</taxon>
        <taxon>Bacteroidota</taxon>
        <taxon>Bacteroidia</taxon>
        <taxon>Bacteroidales</taxon>
        <taxon>Odoribacteraceae</taxon>
        <taxon>Odoribacter</taxon>
    </lineage>
</organism>
<name>A0A412WN46_9BACT</name>
<dbReference type="AlphaFoldDB" id="A0A412WN46"/>
<dbReference type="PROSITE" id="PS51257">
    <property type="entry name" value="PROKAR_LIPOPROTEIN"/>
    <property type="match status" value="1"/>
</dbReference>
<evidence type="ECO:0000313" key="2">
    <source>
        <dbReference type="EMBL" id="RGV28625.1"/>
    </source>
</evidence>
<dbReference type="Proteomes" id="UP000283426">
    <property type="component" value="Unassembled WGS sequence"/>
</dbReference>
<dbReference type="InterPro" id="IPR002491">
    <property type="entry name" value="ABC_transptr_periplasmic_BD"/>
</dbReference>
<dbReference type="PANTHER" id="PTHR30535">
    <property type="entry name" value="VITAMIN B12-BINDING PROTEIN"/>
    <property type="match status" value="1"/>
</dbReference>
<dbReference type="GO" id="GO:0071281">
    <property type="term" value="P:cellular response to iron ion"/>
    <property type="evidence" value="ECO:0007669"/>
    <property type="project" value="TreeGrafter"/>
</dbReference>
<accession>A0A412WN46</accession>
<dbReference type="PROSITE" id="PS50983">
    <property type="entry name" value="FE_B12_PBP"/>
    <property type="match status" value="1"/>
</dbReference>
<proteinExistence type="predicted"/>
<dbReference type="Gene3D" id="3.40.50.1980">
    <property type="entry name" value="Nitrogenase molybdenum iron protein domain"/>
    <property type="match status" value="2"/>
</dbReference>
<feature type="domain" description="Fe/B12 periplasmic-binding" evidence="1">
    <location>
        <begin position="94"/>
        <end position="363"/>
    </location>
</feature>
<protein>
    <submittedName>
        <fullName evidence="2">ABC transporter substrate-binding protein</fullName>
    </submittedName>
</protein>
<reference evidence="2 3" key="1">
    <citation type="submission" date="2018-08" db="EMBL/GenBank/DDBJ databases">
        <title>A genome reference for cultivated species of the human gut microbiota.</title>
        <authorList>
            <person name="Zou Y."/>
            <person name="Xue W."/>
            <person name="Luo G."/>
        </authorList>
    </citation>
    <scope>NUCLEOTIDE SEQUENCE [LARGE SCALE GENOMIC DNA]</scope>
    <source>
        <strain evidence="2 3">AF14-6AC</strain>
    </source>
</reference>
<dbReference type="InterPro" id="IPR050902">
    <property type="entry name" value="ABC_Transporter_SBP"/>
</dbReference>
<dbReference type="RefSeq" id="WP_013612247.1">
    <property type="nucleotide sequence ID" value="NZ_JADMZE010000033.1"/>
</dbReference>
<dbReference type="SUPFAM" id="SSF53807">
    <property type="entry name" value="Helical backbone' metal receptor"/>
    <property type="match status" value="1"/>
</dbReference>
<sequence length="377" mass="42437">MDRLMRFWLLGLLLALGVGCKSRHSASAGDALSALRMEYAGRIRIDSSEHYILVRVQNPWDTARILHTYVLVGRETELPEGLPEGTLVRTPVEKALVYSSVHCGLLSELGAIDRIGGICDLQYIEIPEIQNRCASGRMVDAGNTMNPDIEKIIDFHPDAILLSPFENSGGYGRIEKLGIPVIECADYMETSPLGRSEWMRFFGLLFGKRRQADSLFTAVRADYLQLCDLVKSVNQRPTVISELKSGSAWYVPGGKSTTGRLYQDAGATYMWAEDEHSGSIPLSFETVFDRGQDADFWLFKYNRQQDKTLTELKSDYASYAGFRAFQTGQVYGCNSGQVPFYTETPFHPERLLEDLIRIFHPGVLPAGECRYFKRLEK</sequence>
<comment type="caution">
    <text evidence="2">The sequence shown here is derived from an EMBL/GenBank/DDBJ whole genome shotgun (WGS) entry which is preliminary data.</text>
</comment>
<dbReference type="EMBL" id="QRYW01000008">
    <property type="protein sequence ID" value="RGV28625.1"/>
    <property type="molecule type" value="Genomic_DNA"/>
</dbReference>
<dbReference type="OMA" id="ECADYME"/>
<evidence type="ECO:0000259" key="1">
    <source>
        <dbReference type="PROSITE" id="PS50983"/>
    </source>
</evidence>
<dbReference type="PANTHER" id="PTHR30535:SF34">
    <property type="entry name" value="MOLYBDATE-BINDING PROTEIN MOLA"/>
    <property type="match status" value="1"/>
</dbReference>